<dbReference type="CDD" id="cd11386">
    <property type="entry name" value="MCP_signal"/>
    <property type="match status" value="1"/>
</dbReference>
<dbReference type="SMART" id="SM00283">
    <property type="entry name" value="MA"/>
    <property type="match status" value="1"/>
</dbReference>
<sequence length="668" mass="70896">MRSFSVRSQIILLIAVVLLAPITGIGLYYYHSITSKLEVMDRGATDESAASVEGMLAILSSHVMDVTVTNSHWGDYRTAMLTHDLEWITDNVAGAINIIPNVDFTVTADYDGNVVLQSGDIADFKVPNISKLGIVQKAKADGDFSGLLVTSKGIAFIAASKITDEENKLSSPGVLVFGRLLDAKALSVIASTVGVDVSFYSKLGSTGWIDSDKTVVKQAAAAEQLYDGQMKAAASLKQPIVANLDQDGHPYSVKMMPVTDYAGKPIGVLSVARELRVSSEVASGLSKLSLQAGAAALILIAIIGFFIERRIITPLKRIHSYLKQVAEGRLSAGAPSGELKRRDEIGFITGTLQTTVTDLHRIVKGIETTSTSASGTAAVLSGETEETRAGIGQIVNHMHVLTEGTEAQLVGAASGTKAMSGIAEGIQQIFERTISVTHSASESTGFAEDGRTSITNAVVQMNQASSSVQQVVDDMQQLEKHSESIVEIAEWIGKIASQTNILALNANIEASRAGEQGKGFAVVADEVRKLAMQAGEAAGQVQERVTTIREQIELAVAHIQQGHIEVSEGTQLVQTAEHSFSRIADSIASMNVKLQEVAAATEEMTAGSQEMAAMVEQTETVSRNAAQLTKEVSGIAEARAASVSRITSVMSELNEQIQELGHAVARYS</sequence>
<evidence type="ECO:0000256" key="3">
    <source>
        <dbReference type="ARBA" id="ARBA00023136"/>
    </source>
</evidence>
<dbReference type="AlphaFoldDB" id="A0A3Q8X4E9"/>
<dbReference type="GO" id="GO:0007165">
    <property type="term" value="P:signal transduction"/>
    <property type="evidence" value="ECO:0007669"/>
    <property type="project" value="UniProtKB-KW"/>
</dbReference>
<keyword evidence="7" id="KW-1133">Transmembrane helix</keyword>
<evidence type="ECO:0000313" key="10">
    <source>
        <dbReference type="EMBL" id="AZN40194.1"/>
    </source>
</evidence>
<keyword evidence="2" id="KW-1003">Cell membrane</keyword>
<dbReference type="InterPro" id="IPR003660">
    <property type="entry name" value="HAMP_dom"/>
</dbReference>
<dbReference type="PROSITE" id="PS50885">
    <property type="entry name" value="HAMP"/>
    <property type="match status" value="1"/>
</dbReference>
<organism evidence="10 11">
    <name type="scientific">Paenibacillus albus</name>
    <dbReference type="NCBI Taxonomy" id="2495582"/>
    <lineage>
        <taxon>Bacteria</taxon>
        <taxon>Bacillati</taxon>
        <taxon>Bacillota</taxon>
        <taxon>Bacilli</taxon>
        <taxon>Bacillales</taxon>
        <taxon>Paenibacillaceae</taxon>
        <taxon>Paenibacillus</taxon>
    </lineage>
</organism>
<evidence type="ECO:0000313" key="11">
    <source>
        <dbReference type="Proteomes" id="UP000272528"/>
    </source>
</evidence>
<protein>
    <submittedName>
        <fullName evidence="10">HAMP domain-containing protein</fullName>
    </submittedName>
</protein>
<evidence type="ECO:0000256" key="5">
    <source>
        <dbReference type="ARBA" id="ARBA00029447"/>
    </source>
</evidence>
<dbReference type="InterPro" id="IPR004089">
    <property type="entry name" value="MCPsignal_dom"/>
</dbReference>
<dbReference type="RefSeq" id="WP_126015430.1">
    <property type="nucleotide sequence ID" value="NZ_CP034437.1"/>
</dbReference>
<dbReference type="Pfam" id="PF00015">
    <property type="entry name" value="MCPsignal"/>
    <property type="match status" value="1"/>
</dbReference>
<dbReference type="KEGG" id="palb:EJC50_11425"/>
<dbReference type="PANTHER" id="PTHR32089">
    <property type="entry name" value="METHYL-ACCEPTING CHEMOTAXIS PROTEIN MCPB"/>
    <property type="match status" value="1"/>
</dbReference>
<evidence type="ECO:0000256" key="1">
    <source>
        <dbReference type="ARBA" id="ARBA00004236"/>
    </source>
</evidence>
<feature type="transmembrane region" description="Helical" evidence="7">
    <location>
        <begin position="288"/>
        <end position="307"/>
    </location>
</feature>
<evidence type="ECO:0000256" key="7">
    <source>
        <dbReference type="SAM" id="Phobius"/>
    </source>
</evidence>
<dbReference type="SUPFAM" id="SSF58104">
    <property type="entry name" value="Methyl-accepting chemotaxis protein (MCP) signaling domain"/>
    <property type="match status" value="1"/>
</dbReference>
<evidence type="ECO:0000259" key="9">
    <source>
        <dbReference type="PROSITE" id="PS50885"/>
    </source>
</evidence>
<evidence type="ECO:0000256" key="4">
    <source>
        <dbReference type="ARBA" id="ARBA00023224"/>
    </source>
</evidence>
<comment type="subcellular location">
    <subcellularLocation>
        <location evidence="1">Cell membrane</location>
    </subcellularLocation>
</comment>
<evidence type="ECO:0000256" key="2">
    <source>
        <dbReference type="ARBA" id="ARBA00022475"/>
    </source>
</evidence>
<dbReference type="Proteomes" id="UP000272528">
    <property type="component" value="Chromosome"/>
</dbReference>
<evidence type="ECO:0000259" key="8">
    <source>
        <dbReference type="PROSITE" id="PS50111"/>
    </source>
</evidence>
<proteinExistence type="inferred from homology"/>
<keyword evidence="3 7" id="KW-0472">Membrane</keyword>
<accession>A0A3Q8X4E9</accession>
<dbReference type="Gene3D" id="1.10.287.950">
    <property type="entry name" value="Methyl-accepting chemotaxis protein"/>
    <property type="match status" value="1"/>
</dbReference>
<name>A0A3Q8X4E9_9BACL</name>
<dbReference type="PROSITE" id="PS50111">
    <property type="entry name" value="CHEMOTAXIS_TRANSDUC_2"/>
    <property type="match status" value="1"/>
</dbReference>
<keyword evidence="7" id="KW-0812">Transmembrane</keyword>
<dbReference type="EMBL" id="CP034437">
    <property type="protein sequence ID" value="AZN40194.1"/>
    <property type="molecule type" value="Genomic_DNA"/>
</dbReference>
<dbReference type="Pfam" id="PF05228">
    <property type="entry name" value="CHASE4"/>
    <property type="match status" value="1"/>
</dbReference>
<dbReference type="OrthoDB" id="369835at2"/>
<feature type="domain" description="Methyl-accepting transducer" evidence="8">
    <location>
        <begin position="383"/>
        <end position="619"/>
    </location>
</feature>
<keyword evidence="4 6" id="KW-0807">Transducer</keyword>
<comment type="similarity">
    <text evidence="5">Belongs to the methyl-accepting chemotaxis (MCP) protein family.</text>
</comment>
<gene>
    <name evidence="10" type="ORF">EJC50_11425</name>
</gene>
<dbReference type="InterPro" id="IPR007892">
    <property type="entry name" value="CHASE4"/>
</dbReference>
<reference evidence="11" key="1">
    <citation type="submission" date="2018-12" db="EMBL/GenBank/DDBJ databases">
        <title>Genome sequence of Peanibacillus sp.</title>
        <authorList>
            <person name="Subramani G."/>
            <person name="Srinivasan S."/>
            <person name="Kim M.K."/>
        </authorList>
    </citation>
    <scope>NUCLEOTIDE SEQUENCE [LARGE SCALE GENOMIC DNA]</scope>
    <source>
        <strain evidence="11">18JY67-1</strain>
    </source>
</reference>
<evidence type="ECO:0000256" key="6">
    <source>
        <dbReference type="PROSITE-ProRule" id="PRU00284"/>
    </source>
</evidence>
<dbReference type="Pfam" id="PF00672">
    <property type="entry name" value="HAMP"/>
    <property type="match status" value="1"/>
</dbReference>
<keyword evidence="11" id="KW-1185">Reference proteome</keyword>
<dbReference type="PANTHER" id="PTHR32089:SF112">
    <property type="entry name" value="LYSOZYME-LIKE PROTEIN-RELATED"/>
    <property type="match status" value="1"/>
</dbReference>
<dbReference type="SMART" id="SM00304">
    <property type="entry name" value="HAMP"/>
    <property type="match status" value="1"/>
</dbReference>
<dbReference type="GO" id="GO:0005886">
    <property type="term" value="C:plasma membrane"/>
    <property type="evidence" value="ECO:0007669"/>
    <property type="project" value="UniProtKB-SubCell"/>
</dbReference>
<feature type="domain" description="HAMP" evidence="9">
    <location>
        <begin position="309"/>
        <end position="364"/>
    </location>
</feature>
<feature type="transmembrane region" description="Helical" evidence="7">
    <location>
        <begin position="12"/>
        <end position="30"/>
    </location>
</feature>